<feature type="compositionally biased region" description="Polar residues" evidence="5">
    <location>
        <begin position="1408"/>
        <end position="1425"/>
    </location>
</feature>
<dbReference type="GO" id="GO:0017017">
    <property type="term" value="F:MAP kinase tyrosine/serine/threonine phosphatase activity"/>
    <property type="evidence" value="ECO:0007669"/>
    <property type="project" value="TreeGrafter"/>
</dbReference>
<feature type="compositionally biased region" description="Basic residues" evidence="5">
    <location>
        <begin position="789"/>
        <end position="805"/>
    </location>
</feature>
<dbReference type="GO" id="GO:0033550">
    <property type="term" value="F:MAP kinase tyrosine phosphatase activity"/>
    <property type="evidence" value="ECO:0007669"/>
    <property type="project" value="TreeGrafter"/>
</dbReference>
<feature type="region of interest" description="Disordered" evidence="5">
    <location>
        <begin position="1056"/>
        <end position="1342"/>
    </location>
</feature>
<feature type="region of interest" description="Disordered" evidence="5">
    <location>
        <begin position="782"/>
        <end position="833"/>
    </location>
</feature>
<feature type="region of interest" description="Disordered" evidence="5">
    <location>
        <begin position="1"/>
        <end position="86"/>
    </location>
</feature>
<feature type="compositionally biased region" description="Low complexity" evidence="5">
    <location>
        <begin position="1088"/>
        <end position="1105"/>
    </location>
</feature>
<accession>A0AAN6JM83</accession>
<dbReference type="Proteomes" id="UP001176521">
    <property type="component" value="Unassembled WGS sequence"/>
</dbReference>
<dbReference type="GO" id="GO:0043409">
    <property type="term" value="P:negative regulation of MAPK cascade"/>
    <property type="evidence" value="ECO:0007669"/>
    <property type="project" value="TreeGrafter"/>
</dbReference>
<dbReference type="SMART" id="SM00195">
    <property type="entry name" value="DSPc"/>
    <property type="match status" value="1"/>
</dbReference>
<dbReference type="PANTHER" id="PTHR10159">
    <property type="entry name" value="DUAL SPECIFICITY PROTEIN PHOSPHATASE"/>
    <property type="match status" value="1"/>
</dbReference>
<dbReference type="InterPro" id="IPR016130">
    <property type="entry name" value="Tyr_Pase_AS"/>
</dbReference>
<dbReference type="InterPro" id="IPR000340">
    <property type="entry name" value="Dual-sp_phosphatase_cat-dom"/>
</dbReference>
<feature type="compositionally biased region" description="Gly residues" evidence="5">
    <location>
        <begin position="131"/>
        <end position="145"/>
    </location>
</feature>
<dbReference type="Gene3D" id="3.90.190.10">
    <property type="entry name" value="Protein tyrosine phosphatase superfamily"/>
    <property type="match status" value="2"/>
</dbReference>
<gene>
    <name evidence="7" type="primary">CPP1</name>
    <name evidence="7" type="ORF">OC842_001430</name>
</gene>
<reference evidence="7" key="1">
    <citation type="journal article" date="2023" name="PhytoFront">
        <title>Draft Genome Resources of Seven Strains of Tilletia horrida, Causal Agent of Kernel Smut of Rice.</title>
        <authorList>
            <person name="Khanal S."/>
            <person name="Antony Babu S."/>
            <person name="Zhou X.G."/>
        </authorList>
    </citation>
    <scope>NUCLEOTIDE SEQUENCE</scope>
    <source>
        <strain evidence="7">TX3</strain>
    </source>
</reference>
<feature type="compositionally biased region" description="Polar residues" evidence="5">
    <location>
        <begin position="535"/>
        <end position="544"/>
    </location>
</feature>
<feature type="region of interest" description="Disordered" evidence="5">
    <location>
        <begin position="190"/>
        <end position="237"/>
    </location>
</feature>
<feature type="compositionally biased region" description="Low complexity" evidence="5">
    <location>
        <begin position="1059"/>
        <end position="1068"/>
    </location>
</feature>
<proteinExistence type="inferred from homology"/>
<evidence type="ECO:0000256" key="3">
    <source>
        <dbReference type="ARBA" id="ARBA00022801"/>
    </source>
</evidence>
<feature type="compositionally biased region" description="Basic and acidic residues" evidence="5">
    <location>
        <begin position="562"/>
        <end position="571"/>
    </location>
</feature>
<evidence type="ECO:0000256" key="5">
    <source>
        <dbReference type="SAM" id="MobiDB-lite"/>
    </source>
</evidence>
<feature type="region of interest" description="Disordered" evidence="5">
    <location>
        <begin position="124"/>
        <end position="152"/>
    </location>
</feature>
<feature type="compositionally biased region" description="Basic and acidic residues" evidence="5">
    <location>
        <begin position="654"/>
        <end position="672"/>
    </location>
</feature>
<evidence type="ECO:0000256" key="1">
    <source>
        <dbReference type="ARBA" id="ARBA00008601"/>
    </source>
</evidence>
<dbReference type="EMBL" id="JAPDMQ010000051">
    <property type="protein sequence ID" value="KAK0537989.1"/>
    <property type="molecule type" value="Genomic_DNA"/>
</dbReference>
<feature type="compositionally biased region" description="Basic and acidic residues" evidence="5">
    <location>
        <begin position="1020"/>
        <end position="1031"/>
    </location>
</feature>
<dbReference type="Pfam" id="PF00782">
    <property type="entry name" value="DSPc"/>
    <property type="match status" value="1"/>
</dbReference>
<feature type="region of interest" description="Disordered" evidence="5">
    <location>
        <begin position="1398"/>
        <end position="1425"/>
    </location>
</feature>
<evidence type="ECO:0000313" key="7">
    <source>
        <dbReference type="EMBL" id="KAK0537989.1"/>
    </source>
</evidence>
<feature type="compositionally biased region" description="Acidic residues" evidence="5">
    <location>
        <begin position="673"/>
        <end position="691"/>
    </location>
</feature>
<feature type="compositionally biased region" description="Low complexity" evidence="5">
    <location>
        <begin position="425"/>
        <end position="437"/>
    </location>
</feature>
<sequence length="1425" mass="145307">MSAQQEQQEQDQARGSAAPMPSTEVIPPTPVLDGDAAAFIQEGGDSTTGPIAMATRGLQTTSTRKARPKRLNLVPPPTSAHLTGSDAALDCEASGSDLAVLGSGTRSVPVSPSLVLVSSASSSAVSSAHGSGHGSGSGSGHGPSAGGAQHANAGGVGTAGLLGLGLGGPKSGGAGGSTVIDAVDPVKDLSSTLRGAPRRRPSMPFRASSSVSVSSSSAGGSGATAGPGTGGKARVPPSLSIQTDAYALGSGYRGGSAGLTAGLAVSGFEPVGAGAGPATAASASASVSAYPHTISSSSSQTSARIARVPEAYRDPSEHILSGRGSTLQHARSVYAAGPVEILPGLFLGDEHNARDAARLSELNITTILDVAKETTLPVNDVDEDEEETDASRRVGKGGFPPLAIPLRTPRQGSVGMGISMSGESATTPAPAPARTVPGVSTYRSPELELADAPGQSSASSSLATSSSSATLTPAALGTLLTPVTAYFTPPTTAYPQQIPDESEPQTPAAAAAVTPAVKNNAPPSALPEGEKTPYLRNTLSTPNLQRYGSSGRGASGSQSRNRLRDRDHDAPFDTDADERDEDAFSLSSESDSTETTTDTLMRMMDDDDAGTTTSLSSSSKPTSPEMTPEVSEPSSSASASASSARRKRATSAAKRREDKLGEDGEKEGRQNVETEDDDEGRNGDDDDDDDDNTLRLRDHRGKAVWLPQNAIALSIPPSPLSGRALQTRYIKLPWTHDEMGLASVGGGFTQGCAIIADALGIPPRLTPSGRMRRQTFDAAAAAAAAGGVVRRRKSSRSRSGRRRRAGSASDGDEDGDGEGEEEGEAKDEDDAYVPRAPVSELDLDANADADEAAAAPSSRQPRRPAGVLVHCQCGVSRSATLVIAFVMQAAALMYGYEGLGSLTGMHDCYNLVKDKSASISPNCSLIYQLVEWERFLSVEAGKLRDAHARAAHKRSGSRSGGLHRLDAANVDAIAGVSSDADLSSLQQQHLEQPQYAAGGGGSSSGAPRGWSAEVMDEEEWSRMRLEEERKEAAEEKEALARKARLEEAVQEARRRAAAAREGAAPSAAEGREGAGADATAVGGGGEVGDVSAAGAGAGPGTSPFGSGLGARRKKKAPPLTLGGAKLGGAGPAVTGAAAANHDSNIPATPSARTALESQSQAQIEPPLRTARMRPANLQIDPAASLTRAMPGLSLAPSAGTDEEDGDNAQSSVPRALADDEQSGADSSRLKDMQTTPTSRRHPLHPGIAALPPSVSVPAAIHSARSKPASASSGGGGFSSHVRPQTANDAHVSPRTRSHQHSSSTTSFSSSSSSSRRPASDRRRSVQVMMGQPGVGVGTGMMTPPPLASFPPMMSSFVGAAYGSAAERKERHRRMFSSELPAALREHLVALSGKTAGTAGLAGAEGAAPSSTAVEGQNGATRQESG</sequence>
<dbReference type="InterPro" id="IPR020422">
    <property type="entry name" value="TYR_PHOSPHATASE_DUAL_dom"/>
</dbReference>
<keyword evidence="4" id="KW-0904">Protein phosphatase</keyword>
<feature type="compositionally biased region" description="Low complexity" evidence="5">
    <location>
        <begin position="1398"/>
        <end position="1407"/>
    </location>
</feature>
<protein>
    <recommendedName>
        <fullName evidence="2">protein-tyrosine-phosphatase</fullName>
        <ecNumber evidence="2">3.1.3.48</ecNumber>
    </recommendedName>
</protein>
<evidence type="ECO:0000256" key="2">
    <source>
        <dbReference type="ARBA" id="ARBA00013064"/>
    </source>
</evidence>
<dbReference type="SUPFAM" id="SSF52799">
    <property type="entry name" value="(Phosphotyrosine protein) phosphatases II"/>
    <property type="match status" value="1"/>
</dbReference>
<evidence type="ECO:0000313" key="8">
    <source>
        <dbReference type="Proteomes" id="UP001176521"/>
    </source>
</evidence>
<name>A0AAN6JM83_9BASI</name>
<comment type="caution">
    <text evidence="7">The sequence shown here is derived from an EMBL/GenBank/DDBJ whole genome shotgun (WGS) entry which is preliminary data.</text>
</comment>
<comment type="similarity">
    <text evidence="1">Belongs to the protein-tyrosine phosphatase family. Non-receptor class dual specificity subfamily.</text>
</comment>
<dbReference type="PANTHER" id="PTHR10159:SF519">
    <property type="entry name" value="DUAL SPECIFICITY PROTEIN PHOSPHATASE MPK3"/>
    <property type="match status" value="1"/>
</dbReference>
<keyword evidence="3 7" id="KW-0378">Hydrolase</keyword>
<feature type="region of interest" description="Disordered" evidence="5">
    <location>
        <begin position="491"/>
        <end position="694"/>
    </location>
</feature>
<dbReference type="PROSITE" id="PS00383">
    <property type="entry name" value="TYR_PHOSPHATASE_1"/>
    <property type="match status" value="1"/>
</dbReference>
<evidence type="ECO:0000256" key="4">
    <source>
        <dbReference type="ARBA" id="ARBA00022912"/>
    </source>
</evidence>
<feature type="region of interest" description="Disordered" evidence="5">
    <location>
        <begin position="380"/>
        <end position="439"/>
    </location>
</feature>
<feature type="compositionally biased region" description="Gly residues" evidence="5">
    <location>
        <begin position="219"/>
        <end position="231"/>
    </location>
</feature>
<keyword evidence="8" id="KW-1185">Reference proteome</keyword>
<feature type="compositionally biased region" description="Polar residues" evidence="5">
    <location>
        <begin position="1141"/>
        <end position="1162"/>
    </location>
</feature>
<feature type="region of interest" description="Disordered" evidence="5">
    <location>
        <begin position="993"/>
        <end position="1031"/>
    </location>
</feature>
<dbReference type="InterPro" id="IPR029021">
    <property type="entry name" value="Prot-tyrosine_phosphatase-like"/>
</dbReference>
<feature type="compositionally biased region" description="Acidic residues" evidence="5">
    <location>
        <begin position="572"/>
        <end position="583"/>
    </location>
</feature>
<feature type="compositionally biased region" description="Low complexity" evidence="5">
    <location>
        <begin position="207"/>
        <end position="218"/>
    </location>
</feature>
<dbReference type="InterPro" id="IPR000387">
    <property type="entry name" value="Tyr_Pase_dom"/>
</dbReference>
<evidence type="ECO:0000259" key="6">
    <source>
        <dbReference type="PROSITE" id="PS50056"/>
    </source>
</evidence>
<dbReference type="PROSITE" id="PS50056">
    <property type="entry name" value="TYR_PHOSPHATASE_2"/>
    <property type="match status" value="1"/>
</dbReference>
<dbReference type="GO" id="GO:0008330">
    <property type="term" value="F:protein tyrosine/threonine phosphatase activity"/>
    <property type="evidence" value="ECO:0007669"/>
    <property type="project" value="TreeGrafter"/>
</dbReference>
<feature type="domain" description="Tyrosine specific protein phosphatases" evidence="6">
    <location>
        <begin position="867"/>
        <end position="888"/>
    </location>
</feature>
<organism evidence="7 8">
    <name type="scientific">Tilletia horrida</name>
    <dbReference type="NCBI Taxonomy" id="155126"/>
    <lineage>
        <taxon>Eukaryota</taxon>
        <taxon>Fungi</taxon>
        <taxon>Dikarya</taxon>
        <taxon>Basidiomycota</taxon>
        <taxon>Ustilaginomycotina</taxon>
        <taxon>Exobasidiomycetes</taxon>
        <taxon>Tilletiales</taxon>
        <taxon>Tilletiaceae</taxon>
        <taxon>Tilletia</taxon>
    </lineage>
</organism>
<feature type="compositionally biased region" description="Low complexity" evidence="5">
    <location>
        <begin position="506"/>
        <end position="523"/>
    </location>
</feature>
<dbReference type="GO" id="GO:0005737">
    <property type="term" value="C:cytoplasm"/>
    <property type="evidence" value="ECO:0007669"/>
    <property type="project" value="TreeGrafter"/>
</dbReference>
<dbReference type="EC" id="3.1.3.48" evidence="2"/>
<feature type="compositionally biased region" description="Low complexity" evidence="5">
    <location>
        <begin position="1300"/>
        <end position="1316"/>
    </location>
</feature>
<feature type="compositionally biased region" description="Low complexity" evidence="5">
    <location>
        <begin position="584"/>
        <end position="602"/>
    </location>
</feature>
<feature type="compositionally biased region" description="Low complexity" evidence="5">
    <location>
        <begin position="1248"/>
        <end position="1259"/>
    </location>
</feature>
<feature type="compositionally biased region" description="Acidic residues" evidence="5">
    <location>
        <begin position="810"/>
        <end position="831"/>
    </location>
</feature>
<feature type="compositionally biased region" description="Low complexity" evidence="5">
    <location>
        <begin position="611"/>
        <end position="643"/>
    </location>
</feature>